<organism evidence="2">
    <name type="scientific">Rhizochromulina marina</name>
    <dbReference type="NCBI Taxonomy" id="1034831"/>
    <lineage>
        <taxon>Eukaryota</taxon>
        <taxon>Sar</taxon>
        <taxon>Stramenopiles</taxon>
        <taxon>Ochrophyta</taxon>
        <taxon>Dictyochophyceae</taxon>
        <taxon>Rhizochromulinales</taxon>
        <taxon>Rhizochromulina</taxon>
    </lineage>
</organism>
<keyword evidence="1" id="KW-0812">Transmembrane</keyword>
<gene>
    <name evidence="2" type="ORF">RMAR1173_LOCUS2773</name>
</gene>
<evidence type="ECO:0000313" key="2">
    <source>
        <dbReference type="EMBL" id="CAD9666218.1"/>
    </source>
</evidence>
<keyword evidence="1" id="KW-0472">Membrane</keyword>
<protein>
    <submittedName>
        <fullName evidence="2">Uncharacterized protein</fullName>
    </submittedName>
</protein>
<feature type="transmembrane region" description="Helical" evidence="1">
    <location>
        <begin position="675"/>
        <end position="696"/>
    </location>
</feature>
<name>A0A7S2RBC2_9STRA</name>
<reference evidence="2" key="1">
    <citation type="submission" date="2021-01" db="EMBL/GenBank/DDBJ databases">
        <authorList>
            <person name="Corre E."/>
            <person name="Pelletier E."/>
            <person name="Niang G."/>
            <person name="Scheremetjew M."/>
            <person name="Finn R."/>
            <person name="Kale V."/>
            <person name="Holt S."/>
            <person name="Cochrane G."/>
            <person name="Meng A."/>
            <person name="Brown T."/>
            <person name="Cohen L."/>
        </authorList>
    </citation>
    <scope>NUCLEOTIDE SEQUENCE</scope>
    <source>
        <strain evidence="2">CCMP1243</strain>
    </source>
</reference>
<proteinExistence type="predicted"/>
<accession>A0A7S2RBC2</accession>
<sequence>MLGNFTENQRRLLYLVACYTKPSVLDMDKSEWIRREALVVLIYEGIVGGDPESRKAAVLEYDYAPSSQLVEGRRVWINMPHEGISDTEYLCEEGLLQILKMASTTHSSITAYQVTDKGQQIVDRLSKLDKGPVNELVYAPGTRNLLSVRWHMDESKTDGTGGSFQLFETHESDGIRLPDGYRYTSSITECEDVSYVSSAYIPLCLRQGGRPTLSNAHRAHESASGDMQIKDVLDEIITVNSVSIIVSEFIPFGANNMVTTNQNLGSQERVQGGLFTPAVEGEKVATKMYIKPGMTKVDILDYAMSSHVNFEAEINEPESKGIVQVEQFGISLNASGACYYGMQLEAVQERIRDGISLDQLSRVLVDVQSDSSVVVDTIVTKRQLDLERLIFRDDEENRCKVKLVVANEIVPHLLAEEYMDKGEYENELRQVIGDTKTAYDISEHDVLIFGDEGLMLVGPNSRHHEPLLCSYLEVLNIDIFTRSFYQRLFLEVDTIRALKGQVFAADSDPNTLPRTRREMAAINVNLTMLEEVLGYMHESLEHVQVPPEPPESTGRQLYARLDIPTTKRELGNRIHDLRKIIKGAFHEFSILKEVATSAQDERWFRLNEQIESNTKAMCLLQDNNARAADSLRLMQISLGGLLAFAFLDRLTGEWTVMDSKWFESTANALVYDSPGLWFIFSCLAWAGAASFLLLLLRRYAHLSKGTVFVRLKVNQPILLEQLQRYIARKNIEDETHRVVDGNHVIKVTWREAQPGDWGGFAPKIELEFDDATAYLLTTTISYNRRQARKYLAFNSEELTLQLFEEMQKGEVFADPKYMPTTRQDPKLFAFGASDEGAA</sequence>
<keyword evidence="1" id="KW-1133">Transmembrane helix</keyword>
<evidence type="ECO:0000256" key="1">
    <source>
        <dbReference type="SAM" id="Phobius"/>
    </source>
</evidence>
<dbReference type="AlphaFoldDB" id="A0A7S2RBC2"/>
<dbReference type="EMBL" id="HBHJ01004276">
    <property type="protein sequence ID" value="CAD9666218.1"/>
    <property type="molecule type" value="Transcribed_RNA"/>
</dbReference>